<evidence type="ECO:0000256" key="4">
    <source>
        <dbReference type="ARBA" id="ARBA00022490"/>
    </source>
</evidence>
<dbReference type="GO" id="GO:0043590">
    <property type="term" value="C:bacterial nucleoid"/>
    <property type="evidence" value="ECO:0007669"/>
    <property type="project" value="TreeGrafter"/>
</dbReference>
<name>A0A916NIJ5_9PROT</name>
<dbReference type="GO" id="GO:0000018">
    <property type="term" value="P:regulation of DNA recombination"/>
    <property type="evidence" value="ECO:0007669"/>
    <property type="project" value="TreeGrafter"/>
</dbReference>
<dbReference type="GO" id="GO:0003690">
    <property type="term" value="F:double-stranded DNA binding"/>
    <property type="evidence" value="ECO:0007669"/>
    <property type="project" value="TreeGrafter"/>
</dbReference>
<evidence type="ECO:0000256" key="1">
    <source>
        <dbReference type="ARBA" id="ARBA00004453"/>
    </source>
</evidence>
<dbReference type="AlphaFoldDB" id="A0A916NIJ5"/>
<evidence type="ECO:0000313" key="8">
    <source>
        <dbReference type="Proteomes" id="UP000742786"/>
    </source>
</evidence>
<protein>
    <recommendedName>
        <fullName evidence="3 6">Recombination-associated protein RdgC</fullName>
    </recommendedName>
</protein>
<evidence type="ECO:0000256" key="6">
    <source>
        <dbReference type="HAMAP-Rule" id="MF_00194"/>
    </source>
</evidence>
<dbReference type="GO" id="GO:0006310">
    <property type="term" value="P:DNA recombination"/>
    <property type="evidence" value="ECO:0007669"/>
    <property type="project" value="UniProtKB-UniRule"/>
</dbReference>
<dbReference type="PANTHER" id="PTHR38103">
    <property type="entry name" value="RECOMBINATION-ASSOCIATED PROTEIN RDGC"/>
    <property type="match status" value="1"/>
</dbReference>
<organism evidence="7 8">
    <name type="scientific">Georgfuchsia toluolica</name>
    <dbReference type="NCBI Taxonomy" id="424218"/>
    <lineage>
        <taxon>Bacteria</taxon>
        <taxon>Pseudomonadati</taxon>
        <taxon>Pseudomonadota</taxon>
        <taxon>Betaproteobacteria</taxon>
        <taxon>Nitrosomonadales</taxon>
        <taxon>Sterolibacteriaceae</taxon>
        <taxon>Georgfuchsia</taxon>
    </lineage>
</organism>
<keyword evidence="5 6" id="KW-0233">DNA recombination</keyword>
<dbReference type="GO" id="GO:0005737">
    <property type="term" value="C:cytoplasm"/>
    <property type="evidence" value="ECO:0007669"/>
    <property type="project" value="UniProtKB-UniRule"/>
</dbReference>
<evidence type="ECO:0000256" key="5">
    <source>
        <dbReference type="ARBA" id="ARBA00023172"/>
    </source>
</evidence>
<comment type="similarity">
    <text evidence="2 6">Belongs to the RdgC family.</text>
</comment>
<comment type="caution">
    <text evidence="7">The sequence shown here is derived from an EMBL/GenBank/DDBJ whole genome shotgun (WGS) entry which is preliminary data.</text>
</comment>
<dbReference type="Pfam" id="PF04381">
    <property type="entry name" value="RdgC"/>
    <property type="match status" value="1"/>
</dbReference>
<evidence type="ECO:0000256" key="3">
    <source>
        <dbReference type="ARBA" id="ARBA00022296"/>
    </source>
</evidence>
<dbReference type="EMBL" id="CAJQUM010000001">
    <property type="protein sequence ID" value="CAG4884606.1"/>
    <property type="molecule type" value="Genomic_DNA"/>
</dbReference>
<dbReference type="Proteomes" id="UP000742786">
    <property type="component" value="Unassembled WGS sequence"/>
</dbReference>
<dbReference type="InterPro" id="IPR007476">
    <property type="entry name" value="RdgC"/>
</dbReference>
<comment type="function">
    <text evidence="6">May be involved in recombination.</text>
</comment>
<evidence type="ECO:0000256" key="2">
    <source>
        <dbReference type="ARBA" id="ARBA00008657"/>
    </source>
</evidence>
<dbReference type="NCBIfam" id="NF001463">
    <property type="entry name" value="PRK00321.1-4"/>
    <property type="match status" value="1"/>
</dbReference>
<dbReference type="NCBIfam" id="NF001464">
    <property type="entry name" value="PRK00321.1-5"/>
    <property type="match status" value="1"/>
</dbReference>
<reference evidence="7" key="1">
    <citation type="submission" date="2021-04" db="EMBL/GenBank/DDBJ databases">
        <authorList>
            <person name="Hornung B."/>
        </authorList>
    </citation>
    <scope>NUCLEOTIDE SEQUENCE</scope>
    <source>
        <strain evidence="7">G5G6</strain>
    </source>
</reference>
<gene>
    <name evidence="6 7" type="primary">rdgC</name>
    <name evidence="7" type="ORF">GTOL_12489</name>
</gene>
<accession>A0A916NIJ5</accession>
<dbReference type="RefSeq" id="WP_220636439.1">
    <property type="nucleotide sequence ID" value="NZ_CAJQUM010000001.1"/>
</dbReference>
<comment type="subcellular location">
    <subcellularLocation>
        <location evidence="1 6">Cytoplasm</location>
        <location evidence="1 6">Nucleoid</location>
    </subcellularLocation>
</comment>
<sequence length="299" mass="34014">MWFRNLRIYRLSSNWKDSRQLNDLLAKKPLTRCGSLDMISRGWVYPKHEDFVHAVNGQWLVALGVEQKLLPATVIRQETQERAAVIEAEQERTLGRKERRELRDRVALELLPKAFTRRRTTWGWIDPVSGWLVIDAGSDARAEEFLEVFLPLVGEVQLRPLQTRLSPMAAMTEWLASDDAPVGFTIDDELELRAAALAQSAIRYVKHALEGREIRQHIANGKSATKLGVTWNDKLSFVLTDKFQIKRLAFLDILKETTEQSALDAEEQFDTDFALMAGELGLMFQDLLVALGGELEPAD</sequence>
<evidence type="ECO:0000313" key="7">
    <source>
        <dbReference type="EMBL" id="CAG4884606.1"/>
    </source>
</evidence>
<dbReference type="PANTHER" id="PTHR38103:SF1">
    <property type="entry name" value="RECOMBINATION-ASSOCIATED PROTEIN RDGC"/>
    <property type="match status" value="1"/>
</dbReference>
<keyword evidence="4 6" id="KW-0963">Cytoplasm</keyword>
<dbReference type="HAMAP" id="MF_00194">
    <property type="entry name" value="RdgC"/>
    <property type="match status" value="1"/>
</dbReference>
<keyword evidence="8" id="KW-1185">Reference proteome</keyword>
<proteinExistence type="inferred from homology"/>